<keyword evidence="4" id="KW-1003">Cell membrane</keyword>
<evidence type="ECO:0000256" key="1">
    <source>
        <dbReference type="ARBA" id="ARBA00001947"/>
    </source>
</evidence>
<evidence type="ECO:0000256" key="7">
    <source>
        <dbReference type="ARBA" id="ARBA00022723"/>
    </source>
</evidence>
<dbReference type="GO" id="GO:0046872">
    <property type="term" value="F:metal ion binding"/>
    <property type="evidence" value="ECO:0007669"/>
    <property type="project" value="UniProtKB-KW"/>
</dbReference>
<dbReference type="InterPro" id="IPR052348">
    <property type="entry name" value="Metallopeptidase_M50B"/>
</dbReference>
<feature type="transmembrane region" description="Helical" evidence="13">
    <location>
        <begin position="163"/>
        <end position="187"/>
    </location>
</feature>
<dbReference type="GO" id="GO:0006508">
    <property type="term" value="P:proteolysis"/>
    <property type="evidence" value="ECO:0007669"/>
    <property type="project" value="UniProtKB-KW"/>
</dbReference>
<evidence type="ECO:0000256" key="5">
    <source>
        <dbReference type="ARBA" id="ARBA00022670"/>
    </source>
</evidence>
<protein>
    <submittedName>
        <fullName evidence="14">Site-2 protease family protein</fullName>
    </submittedName>
</protein>
<dbReference type="PANTHER" id="PTHR35864:SF1">
    <property type="entry name" value="ZINC METALLOPROTEASE YWHC-RELATED"/>
    <property type="match status" value="1"/>
</dbReference>
<evidence type="ECO:0000256" key="3">
    <source>
        <dbReference type="ARBA" id="ARBA00007931"/>
    </source>
</evidence>
<dbReference type="GO" id="GO:0005886">
    <property type="term" value="C:plasma membrane"/>
    <property type="evidence" value="ECO:0007669"/>
    <property type="project" value="UniProtKB-SubCell"/>
</dbReference>
<evidence type="ECO:0000256" key="13">
    <source>
        <dbReference type="SAM" id="Phobius"/>
    </source>
</evidence>
<name>A0A2M7APL1_UNCKA</name>
<sequence>MSLVGFLILATSLLLAISIHEMSHGLVAAKLGDQTAKLAGRLTLNPLSHLDPLGTFFLLVFGFGWGKPVPINPLFFKNIKRDSALVALAGPGSNFVMAILFSIVYRIINPNFGLIYSTVLLFIYFNLLLGLFNLLPFGPLDGFKIVGGLLPLELSRQWAQNELISLALLFAILILPVNGVPIINFILNPILRFFMTLLTGSPFA</sequence>
<proteinExistence type="inferred from homology"/>
<keyword evidence="7" id="KW-0479">Metal-binding</keyword>
<feature type="transmembrane region" description="Helical" evidence="13">
    <location>
        <begin position="114"/>
        <end position="135"/>
    </location>
</feature>
<keyword evidence="8" id="KW-0378">Hydrolase</keyword>
<evidence type="ECO:0000256" key="12">
    <source>
        <dbReference type="ARBA" id="ARBA00023136"/>
    </source>
</evidence>
<evidence type="ECO:0000313" key="14">
    <source>
        <dbReference type="EMBL" id="PIU69331.1"/>
    </source>
</evidence>
<evidence type="ECO:0000256" key="2">
    <source>
        <dbReference type="ARBA" id="ARBA00004651"/>
    </source>
</evidence>
<feature type="transmembrane region" description="Helical" evidence="13">
    <location>
        <begin position="52"/>
        <end position="71"/>
    </location>
</feature>
<comment type="caution">
    <text evidence="14">The sequence shown here is derived from an EMBL/GenBank/DDBJ whole genome shotgun (WGS) entry which is preliminary data.</text>
</comment>
<dbReference type="AlphaFoldDB" id="A0A2M7APL1"/>
<feature type="transmembrane region" description="Helical" evidence="13">
    <location>
        <begin position="83"/>
        <end position="108"/>
    </location>
</feature>
<evidence type="ECO:0000256" key="8">
    <source>
        <dbReference type="ARBA" id="ARBA00022801"/>
    </source>
</evidence>
<accession>A0A2M7APL1</accession>
<gene>
    <name evidence="14" type="ORF">COS81_00420</name>
</gene>
<keyword evidence="10 13" id="KW-1133">Transmembrane helix</keyword>
<comment type="subcellular location">
    <subcellularLocation>
        <location evidence="2">Cell membrane</location>
        <topology evidence="2">Multi-pass membrane protein</topology>
    </subcellularLocation>
</comment>
<reference evidence="15" key="1">
    <citation type="submission" date="2017-09" db="EMBL/GenBank/DDBJ databases">
        <title>Depth-based differentiation of microbial function through sediment-hosted aquifers and enrichment of novel symbionts in the deep terrestrial subsurface.</title>
        <authorList>
            <person name="Probst A.J."/>
            <person name="Ladd B."/>
            <person name="Jarett J.K."/>
            <person name="Geller-Mcgrath D.E."/>
            <person name="Sieber C.M.K."/>
            <person name="Emerson J.B."/>
            <person name="Anantharaman K."/>
            <person name="Thomas B.C."/>
            <person name="Malmstrom R."/>
            <person name="Stieglmeier M."/>
            <person name="Klingl A."/>
            <person name="Woyke T."/>
            <person name="Ryan C.M."/>
            <person name="Banfield J.F."/>
        </authorList>
    </citation>
    <scope>NUCLEOTIDE SEQUENCE [LARGE SCALE GENOMIC DNA]</scope>
</reference>
<evidence type="ECO:0000256" key="9">
    <source>
        <dbReference type="ARBA" id="ARBA00022833"/>
    </source>
</evidence>
<evidence type="ECO:0000256" key="4">
    <source>
        <dbReference type="ARBA" id="ARBA00022475"/>
    </source>
</evidence>
<evidence type="ECO:0000256" key="11">
    <source>
        <dbReference type="ARBA" id="ARBA00023049"/>
    </source>
</evidence>
<keyword evidence="9" id="KW-0862">Zinc</keyword>
<evidence type="ECO:0000313" key="15">
    <source>
        <dbReference type="Proteomes" id="UP000229916"/>
    </source>
</evidence>
<keyword evidence="5 14" id="KW-0645">Protease</keyword>
<keyword evidence="11" id="KW-0482">Metalloprotease</keyword>
<dbReference type="GO" id="GO:0008237">
    <property type="term" value="F:metallopeptidase activity"/>
    <property type="evidence" value="ECO:0007669"/>
    <property type="project" value="UniProtKB-KW"/>
</dbReference>
<evidence type="ECO:0000256" key="6">
    <source>
        <dbReference type="ARBA" id="ARBA00022692"/>
    </source>
</evidence>
<dbReference type="Proteomes" id="UP000229916">
    <property type="component" value="Unassembled WGS sequence"/>
</dbReference>
<comment type="similarity">
    <text evidence="3">Belongs to the peptidase M50B family.</text>
</comment>
<dbReference type="CDD" id="cd06158">
    <property type="entry name" value="S2P-M50_like_1"/>
    <property type="match status" value="1"/>
</dbReference>
<dbReference type="InterPro" id="IPR044537">
    <property type="entry name" value="Rip2-like"/>
</dbReference>
<dbReference type="EMBL" id="PEWD01000006">
    <property type="protein sequence ID" value="PIU69331.1"/>
    <property type="molecule type" value="Genomic_DNA"/>
</dbReference>
<organism evidence="14 15">
    <name type="scientific">candidate division WWE3 bacterium CG06_land_8_20_14_3_00_42_16</name>
    <dbReference type="NCBI Taxonomy" id="1975083"/>
    <lineage>
        <taxon>Bacteria</taxon>
        <taxon>Katanobacteria</taxon>
    </lineage>
</organism>
<evidence type="ECO:0000256" key="10">
    <source>
        <dbReference type="ARBA" id="ARBA00022989"/>
    </source>
</evidence>
<keyword evidence="12 13" id="KW-0472">Membrane</keyword>
<dbReference type="PANTHER" id="PTHR35864">
    <property type="entry name" value="ZINC METALLOPROTEASE MJ0611-RELATED"/>
    <property type="match status" value="1"/>
</dbReference>
<comment type="cofactor">
    <cofactor evidence="1">
        <name>Zn(2+)</name>
        <dbReference type="ChEBI" id="CHEBI:29105"/>
    </cofactor>
</comment>
<keyword evidence="6 13" id="KW-0812">Transmembrane</keyword>